<evidence type="ECO:0000256" key="7">
    <source>
        <dbReference type="ARBA" id="ARBA00025795"/>
    </source>
</evidence>
<dbReference type="PANTHER" id="PTHR33577">
    <property type="entry name" value="STERIGMATOCYSTIN BIOSYNTHESIS PEROXIDASE STCC-RELATED"/>
    <property type="match status" value="1"/>
</dbReference>
<protein>
    <submittedName>
        <fullName evidence="10">Cloroperoxidase</fullName>
    </submittedName>
</protein>
<dbReference type="SUPFAM" id="SSF47571">
    <property type="entry name" value="Cloroperoxidase"/>
    <property type="match status" value="1"/>
</dbReference>
<accession>A0A2J6QZ33</accession>
<keyword evidence="4" id="KW-0479">Metal-binding</keyword>
<feature type="compositionally biased region" description="Basic and acidic residues" evidence="8">
    <location>
        <begin position="1"/>
        <end position="19"/>
    </location>
</feature>
<keyword evidence="3" id="KW-0349">Heme</keyword>
<evidence type="ECO:0000256" key="1">
    <source>
        <dbReference type="ARBA" id="ARBA00001970"/>
    </source>
</evidence>
<proteinExistence type="inferred from homology"/>
<keyword evidence="11" id="KW-1185">Reference proteome</keyword>
<reference evidence="10 11" key="1">
    <citation type="submission" date="2016-04" db="EMBL/GenBank/DDBJ databases">
        <title>A degradative enzymes factory behind the ericoid mycorrhizal symbiosis.</title>
        <authorList>
            <consortium name="DOE Joint Genome Institute"/>
            <person name="Martino E."/>
            <person name="Morin E."/>
            <person name="Grelet G."/>
            <person name="Kuo A."/>
            <person name="Kohler A."/>
            <person name="Daghino S."/>
            <person name="Barry K."/>
            <person name="Choi C."/>
            <person name="Cichocki N."/>
            <person name="Clum A."/>
            <person name="Copeland A."/>
            <person name="Hainaut M."/>
            <person name="Haridas S."/>
            <person name="Labutti K."/>
            <person name="Lindquist E."/>
            <person name="Lipzen A."/>
            <person name="Khouja H.-R."/>
            <person name="Murat C."/>
            <person name="Ohm R."/>
            <person name="Olson A."/>
            <person name="Spatafora J."/>
            <person name="Veneault-Fourrey C."/>
            <person name="Henrissat B."/>
            <person name="Grigoriev I."/>
            <person name="Martin F."/>
            <person name="Perotto S."/>
        </authorList>
    </citation>
    <scope>NUCLEOTIDE SEQUENCE [LARGE SCALE GENOMIC DNA]</scope>
    <source>
        <strain evidence="10 11">F</strain>
    </source>
</reference>
<dbReference type="GO" id="GO:0004601">
    <property type="term" value="F:peroxidase activity"/>
    <property type="evidence" value="ECO:0007669"/>
    <property type="project" value="UniProtKB-KW"/>
</dbReference>
<organism evidence="10 11">
    <name type="scientific">Hyaloscypha variabilis (strain UAMH 11265 / GT02V1 / F)</name>
    <name type="common">Meliniomyces variabilis</name>
    <dbReference type="NCBI Taxonomy" id="1149755"/>
    <lineage>
        <taxon>Eukaryota</taxon>
        <taxon>Fungi</taxon>
        <taxon>Dikarya</taxon>
        <taxon>Ascomycota</taxon>
        <taxon>Pezizomycotina</taxon>
        <taxon>Leotiomycetes</taxon>
        <taxon>Helotiales</taxon>
        <taxon>Hyaloscyphaceae</taxon>
        <taxon>Hyaloscypha</taxon>
        <taxon>Hyaloscypha variabilis</taxon>
    </lineage>
</organism>
<comment type="cofactor">
    <cofactor evidence="1">
        <name>heme b</name>
        <dbReference type="ChEBI" id="CHEBI:60344"/>
    </cofactor>
</comment>
<dbReference type="AlphaFoldDB" id="A0A2J6QZ33"/>
<feature type="domain" description="Heme haloperoxidase family profile" evidence="9">
    <location>
        <begin position="16"/>
        <end position="228"/>
    </location>
</feature>
<dbReference type="PROSITE" id="PS51405">
    <property type="entry name" value="HEME_HALOPEROXIDASE"/>
    <property type="match status" value="1"/>
</dbReference>
<evidence type="ECO:0000313" key="11">
    <source>
        <dbReference type="Proteomes" id="UP000235786"/>
    </source>
</evidence>
<name>A0A2J6QZ33_HYAVF</name>
<keyword evidence="2 10" id="KW-0575">Peroxidase</keyword>
<sequence>MAEKTESPPEGHLEIDWSKWEPAGEGDVRSPCPMINALANHHILPHSGHGITKEAAISALTSSLNLSSGVATVFASVAVTANPDKSAHYFDLDHVNKHGLIEHDVSLSRNDFLLGDNHTFNKEIFAAVMQNYDGQETTSFASASKARYGRLVAAKKAHEEAGKEFQYGIKEFVLSYGESALFLGLLGDPKDGKIPVEYLRVLFEEERVPFKEGWRRSERPITQGDMNHMIFNLIEENEHKAAEAKDVGFGTVQAVQNAVTGLLPTHCNIM</sequence>
<comment type="similarity">
    <text evidence="7">Belongs to the chloroperoxidase family.</text>
</comment>
<evidence type="ECO:0000256" key="5">
    <source>
        <dbReference type="ARBA" id="ARBA00023002"/>
    </source>
</evidence>
<evidence type="ECO:0000256" key="2">
    <source>
        <dbReference type="ARBA" id="ARBA00022559"/>
    </source>
</evidence>
<dbReference type="Pfam" id="PF01328">
    <property type="entry name" value="Peroxidase_2"/>
    <property type="match status" value="1"/>
</dbReference>
<dbReference type="Proteomes" id="UP000235786">
    <property type="component" value="Unassembled WGS sequence"/>
</dbReference>
<dbReference type="InterPro" id="IPR036851">
    <property type="entry name" value="Chloroperoxidase-like_sf"/>
</dbReference>
<keyword evidence="5" id="KW-0560">Oxidoreductase</keyword>
<dbReference type="STRING" id="1149755.A0A2J6QZ33"/>
<dbReference type="OrthoDB" id="407298at2759"/>
<evidence type="ECO:0000256" key="4">
    <source>
        <dbReference type="ARBA" id="ARBA00022723"/>
    </source>
</evidence>
<gene>
    <name evidence="10" type="ORF">L207DRAFT_519306</name>
</gene>
<dbReference type="EMBL" id="KZ613962">
    <property type="protein sequence ID" value="PMD31499.1"/>
    <property type="molecule type" value="Genomic_DNA"/>
</dbReference>
<dbReference type="InterPro" id="IPR000028">
    <property type="entry name" value="Chloroperoxidase"/>
</dbReference>
<evidence type="ECO:0000256" key="3">
    <source>
        <dbReference type="ARBA" id="ARBA00022617"/>
    </source>
</evidence>
<evidence type="ECO:0000259" key="9">
    <source>
        <dbReference type="PROSITE" id="PS51405"/>
    </source>
</evidence>
<feature type="region of interest" description="Disordered" evidence="8">
    <location>
        <begin position="1"/>
        <end position="22"/>
    </location>
</feature>
<dbReference type="Gene3D" id="1.10.489.10">
    <property type="entry name" value="Chloroperoxidase-like"/>
    <property type="match status" value="1"/>
</dbReference>
<evidence type="ECO:0000313" key="10">
    <source>
        <dbReference type="EMBL" id="PMD31499.1"/>
    </source>
</evidence>
<evidence type="ECO:0000256" key="8">
    <source>
        <dbReference type="SAM" id="MobiDB-lite"/>
    </source>
</evidence>
<dbReference type="GO" id="GO:0046872">
    <property type="term" value="F:metal ion binding"/>
    <property type="evidence" value="ECO:0007669"/>
    <property type="project" value="UniProtKB-KW"/>
</dbReference>
<keyword evidence="6" id="KW-0408">Iron</keyword>
<dbReference type="PANTHER" id="PTHR33577:SF9">
    <property type="entry name" value="PEROXIDASE STCC"/>
    <property type="match status" value="1"/>
</dbReference>
<evidence type="ECO:0000256" key="6">
    <source>
        <dbReference type="ARBA" id="ARBA00023004"/>
    </source>
</evidence>